<keyword evidence="3" id="KW-1185">Reference proteome</keyword>
<accession>A0A1V3NKM8</accession>
<comment type="caution">
    <text evidence="2">The sequence shown here is derived from an EMBL/GenBank/DDBJ whole genome shotgun (WGS) entry which is preliminary data.</text>
</comment>
<feature type="transmembrane region" description="Helical" evidence="1">
    <location>
        <begin position="23"/>
        <end position="45"/>
    </location>
</feature>
<protein>
    <submittedName>
        <fullName evidence="2">Uncharacterized protein</fullName>
    </submittedName>
</protein>
<proteinExistence type="predicted"/>
<evidence type="ECO:0000256" key="1">
    <source>
        <dbReference type="SAM" id="Phobius"/>
    </source>
</evidence>
<evidence type="ECO:0000313" key="3">
    <source>
        <dbReference type="Proteomes" id="UP000189462"/>
    </source>
</evidence>
<keyword evidence="1" id="KW-0472">Membrane</keyword>
<organism evidence="2 3">
    <name type="scientific">Thioalkalivibrio denitrificans</name>
    <dbReference type="NCBI Taxonomy" id="108003"/>
    <lineage>
        <taxon>Bacteria</taxon>
        <taxon>Pseudomonadati</taxon>
        <taxon>Pseudomonadota</taxon>
        <taxon>Gammaproteobacteria</taxon>
        <taxon>Chromatiales</taxon>
        <taxon>Ectothiorhodospiraceae</taxon>
        <taxon>Thioalkalivibrio</taxon>
    </lineage>
</organism>
<sequence length="324" mass="36997">MPREFQYSIDVWREVMISRKKMLALFYAIGALSGVILVVLGYLSVKVHDIGRIASADYAHCEANAESIRRLFALIETQRIEVGEPSRSSSELRGDYRYYREVYRAKSEYFDARRTLRMADDLKRAVDDAFDEFQVLLHEGEVPIPTRFQGKTRGEAWEETLIRNGFPKTYRERADIAKYLALRGLGRVDIIEAPWADKDVIQLKIHSLEAFQEKAIARNQRSLESLRRLGSDLPDEMIAEIDAKDALAKARFDVDLAWQEKIIWNQRRLTDFVIRESAVGLIGEKCRLHVMVCGRSTVALPKECGDSDLAPVSISGPGVSSLRW</sequence>
<dbReference type="Proteomes" id="UP000189462">
    <property type="component" value="Unassembled WGS sequence"/>
</dbReference>
<keyword evidence="1" id="KW-1133">Transmembrane helix</keyword>
<keyword evidence="1" id="KW-0812">Transmembrane</keyword>
<reference evidence="2 3" key="1">
    <citation type="submission" date="2017-02" db="EMBL/GenBank/DDBJ databases">
        <title>Genomic diversity within the haloalkaliphilic genus Thioalkalivibrio.</title>
        <authorList>
            <person name="Ahn A.-C."/>
            <person name="Meier-Kolthoff J."/>
            <person name="Overmars L."/>
            <person name="Richter M."/>
            <person name="Woyke T."/>
            <person name="Sorokin D.Y."/>
            <person name="Muyzer G."/>
        </authorList>
    </citation>
    <scope>NUCLEOTIDE SEQUENCE [LARGE SCALE GENOMIC DNA]</scope>
    <source>
        <strain evidence="2 3">ALJD</strain>
    </source>
</reference>
<dbReference type="AlphaFoldDB" id="A0A1V3NKM8"/>
<evidence type="ECO:0000313" key="2">
    <source>
        <dbReference type="EMBL" id="OOG25392.1"/>
    </source>
</evidence>
<dbReference type="EMBL" id="MVBK01000038">
    <property type="protein sequence ID" value="OOG25392.1"/>
    <property type="molecule type" value="Genomic_DNA"/>
</dbReference>
<name>A0A1V3NKM8_9GAMM</name>
<gene>
    <name evidence="2" type="ORF">B1C78_06645</name>
</gene>